<dbReference type="Proteomes" id="UP000595197">
    <property type="component" value="Chromosome"/>
</dbReference>
<organism evidence="3 4">
    <name type="scientific">Skermanella cutis</name>
    <dbReference type="NCBI Taxonomy" id="2775420"/>
    <lineage>
        <taxon>Bacteria</taxon>
        <taxon>Pseudomonadati</taxon>
        <taxon>Pseudomonadota</taxon>
        <taxon>Alphaproteobacteria</taxon>
        <taxon>Rhodospirillales</taxon>
        <taxon>Azospirillaceae</taxon>
        <taxon>Skermanella</taxon>
    </lineage>
</organism>
<feature type="compositionally biased region" description="Low complexity" evidence="1">
    <location>
        <begin position="80"/>
        <end position="90"/>
    </location>
</feature>
<keyword evidence="4" id="KW-1185">Reference proteome</keyword>
<evidence type="ECO:0000313" key="3">
    <source>
        <dbReference type="EMBL" id="QQP91233.1"/>
    </source>
</evidence>
<dbReference type="InterPro" id="IPR024463">
    <property type="entry name" value="Transposase_TnpC_homeodom"/>
</dbReference>
<sequence length="144" mass="15670">MLNTPASPLPDDVTALRTLVAELNVRLAERDQAVTARDHIIETLKAQLATLRRRHFGQSSERLADQLELQIEELEQCQGATAVPAAAPVAEDPGSGKAGAERARPVRRPLPANLPREEEVLAPPYARCPSCQVDLHRIGEDVSV</sequence>
<evidence type="ECO:0000259" key="2">
    <source>
        <dbReference type="Pfam" id="PF13007"/>
    </source>
</evidence>
<dbReference type="EMBL" id="CP067420">
    <property type="protein sequence ID" value="QQP91233.1"/>
    <property type="molecule type" value="Genomic_DNA"/>
</dbReference>
<name>A0ABX7BDA4_9PROT</name>
<accession>A0ABX7BDA4</accession>
<reference evidence="3" key="1">
    <citation type="submission" date="2021-02" db="EMBL/GenBank/DDBJ databases">
        <title>Skermanella TT6 skin isolate.</title>
        <authorList>
            <person name="Lee K."/>
            <person name="Ganzorig M."/>
        </authorList>
    </citation>
    <scope>NUCLEOTIDE SEQUENCE</scope>
    <source>
        <strain evidence="3">TT6</strain>
    </source>
</reference>
<gene>
    <name evidence="3" type="ORF">IGS68_08515</name>
</gene>
<dbReference type="Pfam" id="PF13007">
    <property type="entry name" value="LZ_Tnp_IS66"/>
    <property type="match status" value="1"/>
</dbReference>
<proteinExistence type="predicted"/>
<protein>
    <submittedName>
        <fullName evidence="3">Transposase</fullName>
    </submittedName>
</protein>
<evidence type="ECO:0000313" key="4">
    <source>
        <dbReference type="Proteomes" id="UP000595197"/>
    </source>
</evidence>
<dbReference type="RefSeq" id="WP_201078933.1">
    <property type="nucleotide sequence ID" value="NZ_CP067420.1"/>
</dbReference>
<evidence type="ECO:0000256" key="1">
    <source>
        <dbReference type="SAM" id="MobiDB-lite"/>
    </source>
</evidence>
<feature type="domain" description="Transposase TnpC homeodomain" evidence="2">
    <location>
        <begin position="44"/>
        <end position="118"/>
    </location>
</feature>
<feature type="region of interest" description="Disordered" evidence="1">
    <location>
        <begin position="80"/>
        <end position="115"/>
    </location>
</feature>